<keyword evidence="1" id="KW-1133">Transmembrane helix</keyword>
<sequence>MLSLIDKLPNYFRWILFIPFFFITYYLFNKVLSFSLAPVFGLYDENDPFTFIAYNLYLNTISTALAIICSAFFAPKLRRIVARSLVLFIALYFLAHIPFIATGSLQISVWKLLFSMLTMLLGGFWGLRVVYRKTVQSQC</sequence>
<dbReference type="Proteomes" id="UP001138793">
    <property type="component" value="Unassembled WGS sequence"/>
</dbReference>
<evidence type="ECO:0000313" key="2">
    <source>
        <dbReference type="EMBL" id="MBP2079107.1"/>
    </source>
</evidence>
<feature type="transmembrane region" description="Helical" evidence="1">
    <location>
        <begin position="12"/>
        <end position="28"/>
    </location>
</feature>
<evidence type="ECO:0000313" key="3">
    <source>
        <dbReference type="Proteomes" id="UP001138793"/>
    </source>
</evidence>
<reference evidence="2" key="1">
    <citation type="submission" date="2021-03" db="EMBL/GenBank/DDBJ databases">
        <title>Genomic Encyclopedia of Type Strains, Phase IV (KMG-IV): sequencing the most valuable type-strain genomes for metagenomic binning, comparative biology and taxonomic classification.</title>
        <authorList>
            <person name="Goeker M."/>
        </authorList>
    </citation>
    <scope>NUCLEOTIDE SEQUENCE</scope>
    <source>
        <strain evidence="2">DSM 107338</strain>
    </source>
</reference>
<keyword evidence="3" id="KW-1185">Reference proteome</keyword>
<organism evidence="2 3">
    <name type="scientific">Oceanobacillus polygoni</name>
    <dbReference type="NCBI Taxonomy" id="1235259"/>
    <lineage>
        <taxon>Bacteria</taxon>
        <taxon>Bacillati</taxon>
        <taxon>Bacillota</taxon>
        <taxon>Bacilli</taxon>
        <taxon>Bacillales</taxon>
        <taxon>Bacillaceae</taxon>
        <taxon>Oceanobacillus</taxon>
    </lineage>
</organism>
<proteinExistence type="predicted"/>
<accession>A0A9X1CJZ9</accession>
<protein>
    <submittedName>
        <fullName evidence="2">Glucan phosphoethanolaminetransferase (Alkaline phosphatase superfamily)</fullName>
    </submittedName>
</protein>
<dbReference type="RefSeq" id="WP_149476687.1">
    <property type="nucleotide sequence ID" value="NZ_JAGGMB010000013.1"/>
</dbReference>
<feature type="transmembrane region" description="Helical" evidence="1">
    <location>
        <begin position="107"/>
        <end position="127"/>
    </location>
</feature>
<evidence type="ECO:0000256" key="1">
    <source>
        <dbReference type="SAM" id="Phobius"/>
    </source>
</evidence>
<gene>
    <name evidence="2" type="ORF">J2Z64_003378</name>
</gene>
<keyword evidence="1" id="KW-0812">Transmembrane</keyword>
<keyword evidence="1" id="KW-0472">Membrane</keyword>
<dbReference type="AlphaFoldDB" id="A0A9X1CJZ9"/>
<feature type="transmembrane region" description="Helical" evidence="1">
    <location>
        <begin position="48"/>
        <end position="73"/>
    </location>
</feature>
<dbReference type="EMBL" id="JAGGMB010000013">
    <property type="protein sequence ID" value="MBP2079107.1"/>
    <property type="molecule type" value="Genomic_DNA"/>
</dbReference>
<dbReference type="OrthoDB" id="9885433at2"/>
<name>A0A9X1CJZ9_9BACI</name>
<feature type="transmembrane region" description="Helical" evidence="1">
    <location>
        <begin position="80"/>
        <end position="101"/>
    </location>
</feature>
<comment type="caution">
    <text evidence="2">The sequence shown here is derived from an EMBL/GenBank/DDBJ whole genome shotgun (WGS) entry which is preliminary data.</text>
</comment>